<dbReference type="Proteomes" id="UP001628646">
    <property type="component" value="Unassembled WGS sequence"/>
</dbReference>
<organism evidence="1 2">
    <name type="scientific">Pseudomonas azerbaijanorientalis</name>
    <dbReference type="NCBI Taxonomy" id="2842350"/>
    <lineage>
        <taxon>Bacteria</taxon>
        <taxon>Pseudomonadati</taxon>
        <taxon>Pseudomonadota</taxon>
        <taxon>Gammaproteobacteria</taxon>
        <taxon>Pseudomonadales</taxon>
        <taxon>Pseudomonadaceae</taxon>
        <taxon>Pseudomonas</taxon>
    </lineage>
</organism>
<dbReference type="EMBL" id="JBJNUY010000069">
    <property type="protein sequence ID" value="MFL9002864.1"/>
    <property type="molecule type" value="Genomic_DNA"/>
</dbReference>
<protein>
    <recommendedName>
        <fullName evidence="3">Integrase</fullName>
    </recommendedName>
</protein>
<name>A0ABW8WDA1_9PSED</name>
<accession>A0ABW8WDA1</accession>
<evidence type="ECO:0000313" key="2">
    <source>
        <dbReference type="Proteomes" id="UP001628646"/>
    </source>
</evidence>
<evidence type="ECO:0008006" key="3">
    <source>
        <dbReference type="Google" id="ProtNLM"/>
    </source>
</evidence>
<keyword evidence="2" id="KW-1185">Reference proteome</keyword>
<feature type="non-terminal residue" evidence="1">
    <location>
        <position position="1"/>
    </location>
</feature>
<sequence>IDDFEQNLDVLLKHGFIESNNRLDSYSDSVDSIKITSYGLYMLNDLAYYFTYLDFICTDCGIFNETTSNYLTEAAKTEYNHFLKGNRLERVKVRLERVKEFLEYIRSEELREKELYSLGMPDEEMFTSKAMLSFTKESTKVMRSAKRQKF</sequence>
<reference evidence="1 2" key="1">
    <citation type="submission" date="2024-12" db="EMBL/GenBank/DDBJ databases">
        <title>Pseudomonas species isolated from Lotus nodules promote plant growth.</title>
        <authorList>
            <person name="Yu Y.-H."/>
            <person name="Kurtenbach J."/>
            <person name="Crosbie D."/>
            <person name="Brachmann A."/>
            <person name="Marin M."/>
        </authorList>
    </citation>
    <scope>NUCLEOTIDE SEQUENCE [LARGE SCALE GENOMIC DNA]</scope>
    <source>
        <strain evidence="1 2">PLb11B</strain>
    </source>
</reference>
<gene>
    <name evidence="1" type="ORF">ACJ8NA_30055</name>
</gene>
<evidence type="ECO:0000313" key="1">
    <source>
        <dbReference type="EMBL" id="MFL9002864.1"/>
    </source>
</evidence>
<comment type="caution">
    <text evidence="1">The sequence shown here is derived from an EMBL/GenBank/DDBJ whole genome shotgun (WGS) entry which is preliminary data.</text>
</comment>
<proteinExistence type="predicted"/>